<comment type="caution">
    <text evidence="1">The sequence shown here is derived from an EMBL/GenBank/DDBJ whole genome shotgun (WGS) entry which is preliminary data.</text>
</comment>
<evidence type="ECO:0000313" key="1">
    <source>
        <dbReference type="EMBL" id="EKR63155.1"/>
    </source>
</evidence>
<organism evidence="1 2">
    <name type="scientific">Leptospira weilii str. 2006001853</name>
    <dbReference type="NCBI Taxonomy" id="1001589"/>
    <lineage>
        <taxon>Bacteria</taxon>
        <taxon>Pseudomonadati</taxon>
        <taxon>Spirochaetota</taxon>
        <taxon>Spirochaetia</taxon>
        <taxon>Leptospirales</taxon>
        <taxon>Leptospiraceae</taxon>
        <taxon>Leptospira</taxon>
    </lineage>
</organism>
<dbReference type="AlphaFoldDB" id="A0A828YYG4"/>
<accession>A0A828YYG4</accession>
<proteinExistence type="predicted"/>
<sequence>MFSSSALRPILFHPFKKKILYTGFSFTNFILFEHMSFG</sequence>
<protein>
    <submittedName>
        <fullName evidence="1">Uncharacterized protein</fullName>
    </submittedName>
</protein>
<dbReference type="EMBL" id="AFLV02000062">
    <property type="protein sequence ID" value="EKR63155.1"/>
    <property type="molecule type" value="Genomic_DNA"/>
</dbReference>
<gene>
    <name evidence="1" type="ORF">LEP1GSC036_2994</name>
</gene>
<name>A0A828YYG4_9LEPT</name>
<dbReference type="Proteomes" id="UP000001338">
    <property type="component" value="Unassembled WGS sequence"/>
</dbReference>
<reference evidence="1 2" key="1">
    <citation type="submission" date="2012-10" db="EMBL/GenBank/DDBJ databases">
        <authorList>
            <person name="Harkins D.M."/>
            <person name="Durkin A.S."/>
            <person name="Brinkac L.M."/>
            <person name="Haft D.H."/>
            <person name="Selengut J.D."/>
            <person name="Sanka R."/>
            <person name="DePew J."/>
            <person name="Purushe J."/>
            <person name="Whelen A.C."/>
            <person name="Vinetz J.M."/>
            <person name="Sutton G.G."/>
            <person name="Nierman W.C."/>
            <person name="Fouts D.E."/>
        </authorList>
    </citation>
    <scope>NUCLEOTIDE SEQUENCE [LARGE SCALE GENOMIC DNA]</scope>
    <source>
        <strain evidence="1 2">2006001853</strain>
    </source>
</reference>
<evidence type="ECO:0000313" key="2">
    <source>
        <dbReference type="Proteomes" id="UP000001338"/>
    </source>
</evidence>